<evidence type="ECO:0000256" key="5">
    <source>
        <dbReference type="ARBA" id="ARBA00012085"/>
    </source>
</evidence>
<dbReference type="GO" id="GO:0051301">
    <property type="term" value="P:cell division"/>
    <property type="evidence" value="ECO:0007669"/>
    <property type="project" value="UniProtKB-KW"/>
</dbReference>
<dbReference type="GO" id="GO:0005874">
    <property type="term" value="C:microtubule"/>
    <property type="evidence" value="ECO:0007669"/>
    <property type="project" value="UniProtKB-KW"/>
</dbReference>
<feature type="binding site" evidence="20">
    <location>
        <begin position="724"/>
        <end position="731"/>
    </location>
    <ligand>
        <name>ATP</name>
        <dbReference type="ChEBI" id="CHEBI:30616"/>
    </ligand>
</feature>
<dbReference type="EC" id="4.4.1.1" evidence="5"/>
<evidence type="ECO:0000256" key="17">
    <source>
        <dbReference type="ARBA" id="ARBA00023306"/>
    </source>
</evidence>
<dbReference type="UniPathway" id="UPA00136">
    <property type="reaction ID" value="UER00202"/>
</dbReference>
<feature type="compositionally biased region" description="Acidic residues" evidence="21">
    <location>
        <begin position="487"/>
        <end position="496"/>
    </location>
</feature>
<evidence type="ECO:0000256" key="1">
    <source>
        <dbReference type="ARBA" id="ARBA00001933"/>
    </source>
</evidence>
<dbReference type="GO" id="GO:0007018">
    <property type="term" value="P:microtubule-based movement"/>
    <property type="evidence" value="ECO:0007669"/>
    <property type="project" value="InterPro"/>
</dbReference>
<evidence type="ECO:0000256" key="7">
    <source>
        <dbReference type="ARBA" id="ARBA00022618"/>
    </source>
</evidence>
<accession>A0A2T7NND3</accession>
<gene>
    <name evidence="23" type="ORF">C0Q70_15933</name>
</gene>
<dbReference type="GO" id="GO:0030170">
    <property type="term" value="F:pyridoxal phosphate binding"/>
    <property type="evidence" value="ECO:0007669"/>
    <property type="project" value="InterPro"/>
</dbReference>
<evidence type="ECO:0000256" key="15">
    <source>
        <dbReference type="ARBA" id="ARBA00023192"/>
    </source>
</evidence>
<keyword evidence="9 20" id="KW-0547">Nucleotide-binding</keyword>
<dbReference type="Pfam" id="PF22923">
    <property type="entry name" value="KIF2A-like_1st"/>
    <property type="match status" value="1"/>
</dbReference>
<comment type="similarity">
    <text evidence="4">Belongs to the trans-sulfuration enzymes family.</text>
</comment>
<keyword evidence="7" id="KW-0132">Cell division</keyword>
<dbReference type="InterPro" id="IPR015424">
    <property type="entry name" value="PyrdxlP-dep_Trfase"/>
</dbReference>
<feature type="region of interest" description="Disordered" evidence="21">
    <location>
        <begin position="472"/>
        <end position="595"/>
    </location>
</feature>
<dbReference type="PROSITE" id="PS50067">
    <property type="entry name" value="KINESIN_MOTOR_2"/>
    <property type="match status" value="1"/>
</dbReference>
<dbReference type="InterPro" id="IPR015422">
    <property type="entry name" value="PyrdxlP-dep_Trfase_small"/>
</dbReference>
<dbReference type="FunFam" id="3.40.640.10:FF:000009">
    <property type="entry name" value="Cystathionine gamma-synthase homolog"/>
    <property type="match status" value="1"/>
</dbReference>
<dbReference type="Pfam" id="PF01053">
    <property type="entry name" value="Cys_Met_Meta_PP"/>
    <property type="match status" value="1"/>
</dbReference>
<keyword evidence="11 20" id="KW-0067">ATP-binding</keyword>
<reference evidence="23 24" key="1">
    <citation type="submission" date="2018-04" db="EMBL/GenBank/DDBJ databases">
        <title>The genome of golden apple snail Pomacea canaliculata provides insight into stress tolerance and invasive adaptation.</title>
        <authorList>
            <person name="Liu C."/>
            <person name="Liu B."/>
            <person name="Ren Y."/>
            <person name="Zhang Y."/>
            <person name="Wang H."/>
            <person name="Li S."/>
            <person name="Jiang F."/>
            <person name="Yin L."/>
            <person name="Zhang G."/>
            <person name="Qian W."/>
            <person name="Fan W."/>
        </authorList>
    </citation>
    <scope>NUCLEOTIDE SEQUENCE [LARGE SCALE GENOMIC DNA]</scope>
    <source>
        <strain evidence="23">SZHN2017</strain>
        <tissue evidence="23">Muscle</tissue>
    </source>
</reference>
<dbReference type="SMART" id="SM00129">
    <property type="entry name" value="KISc"/>
    <property type="match status" value="1"/>
</dbReference>
<comment type="caution">
    <text evidence="23">The sequence shown here is derived from an EMBL/GenBank/DDBJ whole genome shotgun (WGS) entry which is preliminary data.</text>
</comment>
<dbReference type="Proteomes" id="UP000245119">
    <property type="component" value="Linkage Group LG10"/>
</dbReference>
<dbReference type="PANTHER" id="PTHR47971:SF8">
    <property type="entry name" value="KINESIN-LIKE PROTEIN"/>
    <property type="match status" value="1"/>
</dbReference>
<dbReference type="EMBL" id="PZQS01000010">
    <property type="protein sequence ID" value="PVD22678.1"/>
    <property type="molecule type" value="Genomic_DNA"/>
</dbReference>
<keyword evidence="8" id="KW-0493">Microtubule</keyword>
<evidence type="ECO:0000256" key="2">
    <source>
        <dbReference type="ARBA" id="ARBA00004245"/>
    </source>
</evidence>
<evidence type="ECO:0000313" key="24">
    <source>
        <dbReference type="Proteomes" id="UP000245119"/>
    </source>
</evidence>
<dbReference type="InterPro" id="IPR036961">
    <property type="entry name" value="Kinesin_motor_dom_sf"/>
</dbReference>
<evidence type="ECO:0000256" key="11">
    <source>
        <dbReference type="ARBA" id="ARBA00022840"/>
    </source>
</evidence>
<evidence type="ECO:0000256" key="9">
    <source>
        <dbReference type="ARBA" id="ARBA00022741"/>
    </source>
</evidence>
<keyword evidence="13" id="KW-0175">Coiled coil</keyword>
<keyword evidence="6" id="KW-0963">Cytoplasm</keyword>
<dbReference type="Gene3D" id="3.90.1150.10">
    <property type="entry name" value="Aspartate Aminotransferase, domain 1"/>
    <property type="match status" value="1"/>
</dbReference>
<dbReference type="PANTHER" id="PTHR47971">
    <property type="entry name" value="KINESIN-RELATED PROTEIN 6"/>
    <property type="match status" value="1"/>
</dbReference>
<comment type="pathway">
    <text evidence="3">Amino-acid biosynthesis; L-cysteine biosynthesis; L-cysteine from L-homocysteine and L-serine: step 2/2.</text>
</comment>
<dbReference type="InterPro" id="IPR000277">
    <property type="entry name" value="Cys/Met-Metab_PyrdxlP-dep_enz"/>
</dbReference>
<dbReference type="CDD" id="cd00614">
    <property type="entry name" value="CGS_like"/>
    <property type="match status" value="1"/>
</dbReference>
<keyword evidence="15" id="KW-0028">Amino-acid biosynthesis</keyword>
<dbReference type="GO" id="GO:0019344">
    <property type="term" value="P:cysteine biosynthetic process"/>
    <property type="evidence" value="ECO:0007669"/>
    <property type="project" value="UniProtKB-UniPathway"/>
</dbReference>
<dbReference type="InterPro" id="IPR054473">
    <property type="entry name" value="KIF2A-like_N"/>
</dbReference>
<proteinExistence type="inferred from homology"/>
<evidence type="ECO:0000256" key="3">
    <source>
        <dbReference type="ARBA" id="ARBA00005038"/>
    </source>
</evidence>
<dbReference type="Gene3D" id="3.40.640.10">
    <property type="entry name" value="Type I PLP-dependent aspartate aminotransferase-like (Major domain)"/>
    <property type="match status" value="1"/>
</dbReference>
<dbReference type="AlphaFoldDB" id="A0A2T7NND3"/>
<evidence type="ECO:0000256" key="19">
    <source>
        <dbReference type="ARBA" id="ARBA00061030"/>
    </source>
</evidence>
<comment type="subcellular location">
    <subcellularLocation>
        <location evidence="2">Cytoplasm</location>
        <location evidence="2">Cytoskeleton</location>
    </subcellularLocation>
</comment>
<dbReference type="InterPro" id="IPR015421">
    <property type="entry name" value="PyrdxlP-dep_Trfase_major"/>
</dbReference>
<dbReference type="Gene3D" id="3.40.850.10">
    <property type="entry name" value="Kinesin motor domain"/>
    <property type="match status" value="1"/>
</dbReference>
<dbReference type="GO" id="GO:0003777">
    <property type="term" value="F:microtubule motor activity"/>
    <property type="evidence" value="ECO:0007669"/>
    <property type="project" value="InterPro"/>
</dbReference>
<dbReference type="Pfam" id="PF00225">
    <property type="entry name" value="Kinesin"/>
    <property type="match status" value="1"/>
</dbReference>
<dbReference type="FunFam" id="3.90.1150.10:FF:000008">
    <property type="entry name" value="Cystathionine gamma-synthase"/>
    <property type="match status" value="1"/>
</dbReference>
<evidence type="ECO:0000256" key="6">
    <source>
        <dbReference type="ARBA" id="ARBA00022490"/>
    </source>
</evidence>
<dbReference type="GO" id="GO:0005524">
    <property type="term" value="F:ATP binding"/>
    <property type="evidence" value="ECO:0007669"/>
    <property type="project" value="UniProtKB-UniRule"/>
</dbReference>
<dbReference type="OrthoDB" id="3512640at2759"/>
<dbReference type="SUPFAM" id="SSF53383">
    <property type="entry name" value="PLP-dependent transferases"/>
    <property type="match status" value="1"/>
</dbReference>
<keyword evidence="24" id="KW-1185">Reference proteome</keyword>
<dbReference type="GO" id="GO:0019346">
    <property type="term" value="P:transsulfuration"/>
    <property type="evidence" value="ECO:0007669"/>
    <property type="project" value="InterPro"/>
</dbReference>
<feature type="compositionally biased region" description="Low complexity" evidence="21">
    <location>
        <begin position="519"/>
        <end position="548"/>
    </location>
</feature>
<protein>
    <recommendedName>
        <fullName evidence="5">cystathionine gamma-lyase</fullName>
        <ecNumber evidence="5">4.4.1.1</ecNumber>
    </recommendedName>
    <alternativeName>
        <fullName evidence="18">Gamma-cystathionase</fullName>
    </alternativeName>
</protein>
<evidence type="ECO:0000256" key="12">
    <source>
        <dbReference type="ARBA" id="ARBA00022898"/>
    </source>
</evidence>
<comment type="cofactor">
    <cofactor evidence="1">
        <name>pyridoxal 5'-phosphate</name>
        <dbReference type="ChEBI" id="CHEBI:597326"/>
    </cofactor>
</comment>
<evidence type="ECO:0000256" key="8">
    <source>
        <dbReference type="ARBA" id="ARBA00022701"/>
    </source>
</evidence>
<evidence type="ECO:0000256" key="4">
    <source>
        <dbReference type="ARBA" id="ARBA00009077"/>
    </source>
</evidence>
<dbReference type="PROSITE" id="PS00411">
    <property type="entry name" value="KINESIN_MOTOR_1"/>
    <property type="match status" value="1"/>
</dbReference>
<comment type="similarity">
    <text evidence="19">Belongs to the TRAFAC class myosin-kinesin ATPase superfamily. Kinesin family. KIN-13 subfamily.</text>
</comment>
<organism evidence="23 24">
    <name type="scientific">Pomacea canaliculata</name>
    <name type="common">Golden apple snail</name>
    <dbReference type="NCBI Taxonomy" id="400727"/>
    <lineage>
        <taxon>Eukaryota</taxon>
        <taxon>Metazoa</taxon>
        <taxon>Spiralia</taxon>
        <taxon>Lophotrochozoa</taxon>
        <taxon>Mollusca</taxon>
        <taxon>Gastropoda</taxon>
        <taxon>Caenogastropoda</taxon>
        <taxon>Architaenioglossa</taxon>
        <taxon>Ampullarioidea</taxon>
        <taxon>Ampullariidae</taxon>
        <taxon>Pomacea</taxon>
    </lineage>
</organism>
<dbReference type="InterPro" id="IPR027640">
    <property type="entry name" value="Kinesin-like_fam"/>
</dbReference>
<dbReference type="PRINTS" id="PR00380">
    <property type="entry name" value="KINESINHEAVY"/>
</dbReference>
<keyword evidence="14 20" id="KW-0505">Motor protein</keyword>
<keyword evidence="16" id="KW-0206">Cytoskeleton</keyword>
<dbReference type="STRING" id="400727.A0A2T7NND3"/>
<evidence type="ECO:0000259" key="22">
    <source>
        <dbReference type="PROSITE" id="PS50067"/>
    </source>
</evidence>
<keyword evidence="10" id="KW-0498">Mitosis</keyword>
<dbReference type="InterPro" id="IPR001752">
    <property type="entry name" value="Kinesin_motor_dom"/>
</dbReference>
<evidence type="ECO:0000256" key="20">
    <source>
        <dbReference type="PROSITE-ProRule" id="PRU00283"/>
    </source>
</evidence>
<dbReference type="FunFam" id="3.40.850.10:FF:000012">
    <property type="entry name" value="Kinesin-like protein"/>
    <property type="match status" value="1"/>
</dbReference>
<evidence type="ECO:0000256" key="13">
    <source>
        <dbReference type="ARBA" id="ARBA00023054"/>
    </source>
</evidence>
<feature type="domain" description="Kinesin motor" evidence="22">
    <location>
        <begin position="624"/>
        <end position="966"/>
    </location>
</feature>
<name>A0A2T7NND3_POMCA</name>
<evidence type="ECO:0000256" key="18">
    <source>
        <dbReference type="ARBA" id="ARBA00029853"/>
    </source>
</evidence>
<evidence type="ECO:0000256" key="10">
    <source>
        <dbReference type="ARBA" id="ARBA00022776"/>
    </source>
</evidence>
<evidence type="ECO:0000256" key="21">
    <source>
        <dbReference type="SAM" id="MobiDB-lite"/>
    </source>
</evidence>
<evidence type="ECO:0000256" key="16">
    <source>
        <dbReference type="ARBA" id="ARBA00023212"/>
    </source>
</evidence>
<dbReference type="SUPFAM" id="SSF52540">
    <property type="entry name" value="P-loop containing nucleoside triphosphate hydrolases"/>
    <property type="match status" value="1"/>
</dbReference>
<evidence type="ECO:0000313" key="23">
    <source>
        <dbReference type="EMBL" id="PVD22678.1"/>
    </source>
</evidence>
<dbReference type="InterPro" id="IPR027417">
    <property type="entry name" value="P-loop_NTPase"/>
</dbReference>
<dbReference type="CDD" id="cd01367">
    <property type="entry name" value="KISc_KIF2_like"/>
    <property type="match status" value="1"/>
</dbReference>
<sequence>MEVHGSRTTDINSNNIQTVRTRRARRTYIYGFEYSRSGNPTRNCLEKCLAALEGGKHGLCFSSGLATTMTVTHLLKSGDHVISMDDVYGGTNRYFRNCALPMGIDISFVDCTKIANVENALRPDTKMVWLETPTNPTMKLVDIEAVCKLVHDKSQAFVVVDNTFMSSYFQRPLSLGADMVMHSVTKYMNGHSDVVMGALMLNDDKKAERLRFLQNALGPVPSPFDCYLVNRGLKTLALRMRQHMIGGLAVARFLEASPRVLKVMHPGLESHPQYELAKCQMKGFSGMVTFLIKGGKEEASTFLKSLKIFTLAESLGGYESLCELPSVQTHASVPADQRELLGITDNLIRLSVGLEDVEDLINDIDVALKVAVVTANVCYKRSKFQLQFSGKMADLALLRVGINVDIQRTDGRIHSAVISGINTETRSATVEWFEKGETKGKEIEVEAIFALNPQLLQQADLISHRDANTAKYPDESAYANGDRSLIDDEEEEEDEPISITDSCYTDEGEAAPPAKPRSRPSSSQAQAGRRSQQPVRRVVKSNKSVSSNISGGENGRPPNKVQSARARPSYVRPQPPKEQNGQAEPPPPNEPKKSVIPIVAGSRRKSNVVKEIEKIKQKRDERRAVHQAIREQAESEYDTSDPNWEFKAMIKGEPDVLTVPNKDNVMVHEPKLKVDLTKYLENQTFRFDYAFDENATNEMVYRYTAKPLVESIFEGGMATCFAYGQTGSGKTHTMGGDFTLKGQQDCAKGIYCLAAKDVFRLLHSKYKKLDLVVGASFFEIYSGKVFDLLNKKLRLRVLEDHKQQVQVVGLREEPVDSVEDVLQLIQHGNNVRTSGQTSANQHSSRSHAVFQLILRTRQRSKIHGKFSLIDLAGNERGVDTSSSDRQTRMEGAEINKSLLALKECIRALGRNGAHLPFRASKLTQVLRDSFIGDKSRTCMIAMVSPGMNCCEHTLNTLRYADRVKELGPSKPSDLALPPVSALGTLSPQNSDLALLKTSNQEEVSEELLTFHQVMNKMQEMEEEVQDDHKSMVEISAKWLVEDKRLLKITEDVDYDVEAYAKQLDALLAKKIQALTALRDKVATFRVELQEEENLSKNIKSKRPPNK</sequence>
<keyword evidence="17" id="KW-0131">Cell cycle</keyword>
<evidence type="ECO:0000256" key="14">
    <source>
        <dbReference type="ARBA" id="ARBA00023175"/>
    </source>
</evidence>
<dbReference type="InterPro" id="IPR019821">
    <property type="entry name" value="Kinesin_motor_CS"/>
</dbReference>
<dbReference type="GO" id="GO:0007019">
    <property type="term" value="P:microtubule depolymerization"/>
    <property type="evidence" value="ECO:0007669"/>
    <property type="project" value="TreeGrafter"/>
</dbReference>
<keyword evidence="15" id="KW-0198">Cysteine biosynthesis</keyword>
<keyword evidence="12" id="KW-0663">Pyridoxal phosphate</keyword>
<dbReference type="GO" id="GO:0008017">
    <property type="term" value="F:microtubule binding"/>
    <property type="evidence" value="ECO:0007669"/>
    <property type="project" value="InterPro"/>
</dbReference>